<evidence type="ECO:0000256" key="7">
    <source>
        <dbReference type="ARBA" id="ARBA00022723"/>
    </source>
</evidence>
<dbReference type="Pfam" id="PF02424">
    <property type="entry name" value="ApbE"/>
    <property type="match status" value="1"/>
</dbReference>
<evidence type="ECO:0000313" key="15">
    <source>
        <dbReference type="Proteomes" id="UP001500074"/>
    </source>
</evidence>
<evidence type="ECO:0000256" key="6">
    <source>
        <dbReference type="ARBA" id="ARBA00022679"/>
    </source>
</evidence>
<protein>
    <recommendedName>
        <fullName evidence="4 12">FAD:protein FMN transferase</fullName>
        <ecNumber evidence="3 12">2.7.1.180</ecNumber>
    </recommendedName>
    <alternativeName>
        <fullName evidence="10 12">Flavin transferase</fullName>
    </alternativeName>
</protein>
<keyword evidence="13" id="KW-0472">Membrane</keyword>
<name>A0ABP9QZ12_9GAMM</name>
<accession>A0ABP9QZ12</accession>
<evidence type="ECO:0000256" key="2">
    <source>
        <dbReference type="ARBA" id="ARBA00008282"/>
    </source>
</evidence>
<dbReference type="InterPro" id="IPR024932">
    <property type="entry name" value="ApbE"/>
</dbReference>
<keyword evidence="13" id="KW-0449">Lipoprotein</keyword>
<evidence type="ECO:0000256" key="12">
    <source>
        <dbReference type="PIRNR" id="PIRNR006268"/>
    </source>
</evidence>
<comment type="similarity">
    <text evidence="2 12 13">Belongs to the ApbE family.</text>
</comment>
<dbReference type="PROSITE" id="PS51257">
    <property type="entry name" value="PROKAR_LIPOPROTEIN"/>
    <property type="match status" value="1"/>
</dbReference>
<dbReference type="RefSeq" id="WP_084173459.1">
    <property type="nucleotide sequence ID" value="NZ_BAABKI010000002.1"/>
</dbReference>
<dbReference type="Gene3D" id="3.10.520.10">
    <property type="entry name" value="ApbE-like domains"/>
    <property type="match status" value="1"/>
</dbReference>
<dbReference type="PANTHER" id="PTHR30040:SF2">
    <property type="entry name" value="FAD:PROTEIN FMN TRANSFERASE"/>
    <property type="match status" value="1"/>
</dbReference>
<sequence length="362" mass="39135">MSDGQRRTPTGPHAALSLIVTLVAALALVSLAGCERAPQVEAHRFEGPIFGTGYNVTVYAALDEATIESLDAGIRSQLEQVDALMSTYREDSELSRFNRYPVGVPFFLSPATAEVIREALRIARLSDGAFDVTVGPAVNLWGFGPKGRPERVPNSAELAKALARVDIDALVLEGDTLTKRKPVYVDLSGIAKGYGTDRVADYLESRGLEDYLVEVGGEIRTHGAKPGGKPWRIAVEKPISSERSVQRVIDLGNVAVATSGDYRNYFVSDGVRYSHTIDPRTGRPITNRVASVTVIDERCATADALATAFTVMGERAGLEMAKRENIAVYFVVRTDDGFETRMSPAFAPYMEGAETVGEEEGS</sequence>
<keyword evidence="5 12" id="KW-0285">Flavoprotein</keyword>
<comment type="catalytic activity">
    <reaction evidence="11 12 13">
        <text>L-threonyl-[protein] + FAD = FMN-L-threonyl-[protein] + AMP + H(+)</text>
        <dbReference type="Rhea" id="RHEA:36847"/>
        <dbReference type="Rhea" id="RHEA-COMP:11060"/>
        <dbReference type="Rhea" id="RHEA-COMP:11061"/>
        <dbReference type="ChEBI" id="CHEBI:15378"/>
        <dbReference type="ChEBI" id="CHEBI:30013"/>
        <dbReference type="ChEBI" id="CHEBI:57692"/>
        <dbReference type="ChEBI" id="CHEBI:74257"/>
        <dbReference type="ChEBI" id="CHEBI:456215"/>
        <dbReference type="EC" id="2.7.1.180"/>
    </reaction>
</comment>
<evidence type="ECO:0000256" key="11">
    <source>
        <dbReference type="ARBA" id="ARBA00048540"/>
    </source>
</evidence>
<evidence type="ECO:0000256" key="8">
    <source>
        <dbReference type="ARBA" id="ARBA00022827"/>
    </source>
</evidence>
<keyword evidence="13" id="KW-1003">Cell membrane</keyword>
<evidence type="ECO:0000256" key="10">
    <source>
        <dbReference type="ARBA" id="ARBA00031306"/>
    </source>
</evidence>
<organism evidence="14 15">
    <name type="scientific">Modicisalibacter zincidurans</name>
    <dbReference type="NCBI Taxonomy" id="1178777"/>
    <lineage>
        <taxon>Bacteria</taxon>
        <taxon>Pseudomonadati</taxon>
        <taxon>Pseudomonadota</taxon>
        <taxon>Gammaproteobacteria</taxon>
        <taxon>Oceanospirillales</taxon>
        <taxon>Halomonadaceae</taxon>
        <taxon>Modicisalibacter</taxon>
    </lineage>
</organism>
<dbReference type="Proteomes" id="UP001500074">
    <property type="component" value="Unassembled WGS sequence"/>
</dbReference>
<dbReference type="EMBL" id="BAABKI010000002">
    <property type="protein sequence ID" value="GAA5169693.1"/>
    <property type="molecule type" value="Genomic_DNA"/>
</dbReference>
<comment type="caution">
    <text evidence="14">The sequence shown here is derived from an EMBL/GenBank/DDBJ whole genome shotgun (WGS) entry which is preliminary data.</text>
</comment>
<keyword evidence="6 12" id="KW-0808">Transferase</keyword>
<keyword evidence="7 12" id="KW-0479">Metal-binding</keyword>
<dbReference type="SUPFAM" id="SSF143631">
    <property type="entry name" value="ApbE-like"/>
    <property type="match status" value="1"/>
</dbReference>
<dbReference type="PIRSF" id="PIRSF006268">
    <property type="entry name" value="ApbE"/>
    <property type="match status" value="1"/>
</dbReference>
<evidence type="ECO:0000313" key="14">
    <source>
        <dbReference type="EMBL" id="GAA5169693.1"/>
    </source>
</evidence>
<dbReference type="EC" id="2.7.1.180" evidence="3 12"/>
<keyword evidence="13" id="KW-0997">Cell inner membrane</keyword>
<dbReference type="GO" id="GO:0016740">
    <property type="term" value="F:transferase activity"/>
    <property type="evidence" value="ECO:0007669"/>
    <property type="project" value="UniProtKB-KW"/>
</dbReference>
<comment type="function">
    <text evidence="13">Flavin transferase that catalyzes the transfer of the FMN moiety of FAD and its covalent binding to the hydroxyl group of a threonine residue in a target flavoprotein.</text>
</comment>
<dbReference type="InterPro" id="IPR003374">
    <property type="entry name" value="ApbE-like_sf"/>
</dbReference>
<dbReference type="PANTHER" id="PTHR30040">
    <property type="entry name" value="THIAMINE BIOSYNTHESIS LIPOPROTEIN APBE"/>
    <property type="match status" value="1"/>
</dbReference>
<comment type="subcellular location">
    <subcellularLocation>
        <location evidence="13">Cell inner membrane</location>
        <topology evidence="13">Lipid-anchor</topology>
        <orientation evidence="13">Periplasmic side</orientation>
    </subcellularLocation>
</comment>
<gene>
    <name evidence="14" type="ORF">GCM10023342_02040</name>
</gene>
<proteinExistence type="inferred from homology"/>
<reference evidence="15" key="1">
    <citation type="journal article" date="2019" name="Int. J. Syst. Evol. Microbiol.">
        <title>The Global Catalogue of Microorganisms (GCM) 10K type strain sequencing project: providing services to taxonomists for standard genome sequencing and annotation.</title>
        <authorList>
            <consortium name="The Broad Institute Genomics Platform"/>
            <consortium name="The Broad Institute Genome Sequencing Center for Infectious Disease"/>
            <person name="Wu L."/>
            <person name="Ma J."/>
        </authorList>
    </citation>
    <scope>NUCLEOTIDE SEQUENCE [LARGE SCALE GENOMIC DNA]</scope>
    <source>
        <strain evidence="15">JCM 18472</strain>
    </source>
</reference>
<evidence type="ECO:0000256" key="4">
    <source>
        <dbReference type="ARBA" id="ARBA00016337"/>
    </source>
</evidence>
<keyword evidence="15" id="KW-1185">Reference proteome</keyword>
<evidence type="ECO:0000256" key="13">
    <source>
        <dbReference type="RuleBase" id="RU363002"/>
    </source>
</evidence>
<evidence type="ECO:0000256" key="9">
    <source>
        <dbReference type="ARBA" id="ARBA00022842"/>
    </source>
</evidence>
<keyword evidence="8 12" id="KW-0274">FAD</keyword>
<evidence type="ECO:0000256" key="5">
    <source>
        <dbReference type="ARBA" id="ARBA00022630"/>
    </source>
</evidence>
<evidence type="ECO:0000256" key="3">
    <source>
        <dbReference type="ARBA" id="ARBA00011955"/>
    </source>
</evidence>
<evidence type="ECO:0000256" key="1">
    <source>
        <dbReference type="ARBA" id="ARBA00001946"/>
    </source>
</evidence>
<comment type="cofactor">
    <cofactor evidence="1 13">
        <name>Mg(2+)</name>
        <dbReference type="ChEBI" id="CHEBI:18420"/>
    </cofactor>
</comment>
<keyword evidence="9 12" id="KW-0460">Magnesium</keyword>